<evidence type="ECO:0000256" key="3">
    <source>
        <dbReference type="ARBA" id="ARBA00022777"/>
    </source>
</evidence>
<dbReference type="OrthoDB" id="9813569at2"/>
<evidence type="ECO:0000256" key="2">
    <source>
        <dbReference type="ARBA" id="ARBA00022679"/>
    </source>
</evidence>
<dbReference type="Gene3D" id="3.40.1190.20">
    <property type="match status" value="1"/>
</dbReference>
<dbReference type="CDD" id="cd01166">
    <property type="entry name" value="KdgK"/>
    <property type="match status" value="1"/>
</dbReference>
<keyword evidence="3 5" id="KW-0418">Kinase</keyword>
<dbReference type="SUPFAM" id="SSF53613">
    <property type="entry name" value="Ribokinase-like"/>
    <property type="match status" value="1"/>
</dbReference>
<evidence type="ECO:0000259" key="4">
    <source>
        <dbReference type="Pfam" id="PF00294"/>
    </source>
</evidence>
<comment type="similarity">
    <text evidence="1">Belongs to the carbohydrate kinase PfkB family.</text>
</comment>
<accession>A0A4R1M6S8</accession>
<keyword evidence="2" id="KW-0808">Transferase</keyword>
<dbReference type="PANTHER" id="PTHR43320">
    <property type="entry name" value="SUGAR KINASE"/>
    <property type="match status" value="1"/>
</dbReference>
<protein>
    <submittedName>
        <fullName evidence="5">2-dehydro-3-deoxygluconokinase</fullName>
    </submittedName>
</protein>
<reference evidence="5 6" key="1">
    <citation type="submission" date="2019-03" db="EMBL/GenBank/DDBJ databases">
        <title>Genomic Encyclopedia of Type Strains, Phase IV (KMG-IV): sequencing the most valuable type-strain genomes for metagenomic binning, comparative biology and taxonomic classification.</title>
        <authorList>
            <person name="Goeker M."/>
        </authorList>
    </citation>
    <scope>NUCLEOTIDE SEQUENCE [LARGE SCALE GENOMIC DNA]</scope>
    <source>
        <strain evidence="5 6">DSM 24176</strain>
    </source>
</reference>
<evidence type="ECO:0000256" key="1">
    <source>
        <dbReference type="ARBA" id="ARBA00010688"/>
    </source>
</evidence>
<proteinExistence type="inferred from homology"/>
<organism evidence="5 6">
    <name type="scientific">Natranaerovirga hydrolytica</name>
    <dbReference type="NCBI Taxonomy" id="680378"/>
    <lineage>
        <taxon>Bacteria</taxon>
        <taxon>Bacillati</taxon>
        <taxon>Bacillota</taxon>
        <taxon>Clostridia</taxon>
        <taxon>Lachnospirales</taxon>
        <taxon>Natranaerovirgaceae</taxon>
        <taxon>Natranaerovirga</taxon>
    </lineage>
</organism>
<name>A0A4R1M6S8_9FIRM</name>
<feature type="domain" description="Carbohydrate kinase PfkB" evidence="4">
    <location>
        <begin position="19"/>
        <end position="332"/>
    </location>
</feature>
<gene>
    <name evidence="5" type="ORF">EDC19_2623</name>
</gene>
<dbReference type="Proteomes" id="UP000294545">
    <property type="component" value="Unassembled WGS sequence"/>
</dbReference>
<dbReference type="AlphaFoldDB" id="A0A4R1M6S8"/>
<dbReference type="InterPro" id="IPR011611">
    <property type="entry name" value="PfkB_dom"/>
</dbReference>
<dbReference type="Pfam" id="PF00294">
    <property type="entry name" value="PfkB"/>
    <property type="match status" value="1"/>
</dbReference>
<dbReference type="InterPro" id="IPR052700">
    <property type="entry name" value="Carb_kinase_PfkB-like"/>
</dbReference>
<dbReference type="InterPro" id="IPR029056">
    <property type="entry name" value="Ribokinase-like"/>
</dbReference>
<keyword evidence="6" id="KW-1185">Reference proteome</keyword>
<sequence>MQLTTLDLINSMEHRGEIMSNVVTMGEIMLRLSPPLHHKIEQTNDFSATYGGGEANVAVALSYLGHKTTFISKLPDNQLGDGAIKHLRGYGVNTEFIVRDGEDIGIYFLENGFGTRPSQVIYNRRHSAITKIKKEEFDFDKIFSQAKWFHLSGITLALGEEIKEVALYAAQKAKEHNVKVSFDFNYRAKLWTKDEAKKAMQKVLPLVDICFASYFDANTLLEIEPSKSYENDEEKQNDVFYQMIKKYNLSYVFGTKRELFSANENSLSSYVYTKDSKYTTEAKRFNIFDRVGGGDAFVSGAIHKLLGNCKDFQKANEFGLACSILKHTIPGDASILKEKDILGFMDNLGASAINR</sequence>
<evidence type="ECO:0000313" key="6">
    <source>
        <dbReference type="Proteomes" id="UP000294545"/>
    </source>
</evidence>
<comment type="caution">
    <text evidence="5">The sequence shown here is derived from an EMBL/GenBank/DDBJ whole genome shotgun (WGS) entry which is preliminary data.</text>
</comment>
<dbReference type="PANTHER" id="PTHR43320:SF2">
    <property type="entry name" value="2-DEHYDRO-3-DEOXYGLUCONOKINASE_2-DEHYDRO-3-DEOXYGALACTONOKINASE"/>
    <property type="match status" value="1"/>
</dbReference>
<dbReference type="GO" id="GO:0016301">
    <property type="term" value="F:kinase activity"/>
    <property type="evidence" value="ECO:0007669"/>
    <property type="project" value="UniProtKB-KW"/>
</dbReference>
<evidence type="ECO:0000313" key="5">
    <source>
        <dbReference type="EMBL" id="TCK87976.1"/>
    </source>
</evidence>
<dbReference type="EMBL" id="SMGQ01000017">
    <property type="protein sequence ID" value="TCK87976.1"/>
    <property type="molecule type" value="Genomic_DNA"/>
</dbReference>